<proteinExistence type="predicted"/>
<dbReference type="RefSeq" id="WP_282761031.1">
    <property type="nucleotide sequence ID" value="NZ_JASCTH010000010.1"/>
</dbReference>
<name>A0ABT6WKQ7_9ACTN</name>
<organism evidence="2 3">
    <name type="scientific">Actinoplanes sandaracinus</name>
    <dbReference type="NCBI Taxonomy" id="3045177"/>
    <lineage>
        <taxon>Bacteria</taxon>
        <taxon>Bacillati</taxon>
        <taxon>Actinomycetota</taxon>
        <taxon>Actinomycetes</taxon>
        <taxon>Micromonosporales</taxon>
        <taxon>Micromonosporaceae</taxon>
        <taxon>Actinoplanes</taxon>
    </lineage>
</organism>
<dbReference type="PANTHER" id="PTHR36505">
    <property type="entry name" value="BLR1072 PROTEIN"/>
    <property type="match status" value="1"/>
</dbReference>
<dbReference type="InterPro" id="IPR011033">
    <property type="entry name" value="PRC_barrel-like_sf"/>
</dbReference>
<dbReference type="InterPro" id="IPR027275">
    <property type="entry name" value="PRC-brl_dom"/>
</dbReference>
<dbReference type="EMBL" id="JASCTH010000010">
    <property type="protein sequence ID" value="MDI6100320.1"/>
    <property type="molecule type" value="Genomic_DNA"/>
</dbReference>
<accession>A0ABT6WKQ7</accession>
<sequence length="147" mass="15582">MGESFGNLTPLSETNRLVADPAQDIRGRSVVDSAGEKIGTVADLLVDTDTNHVRILRVEHGGILGFGASSSYIPVEAVMRVTDDEVHVSSSKDHVAGGPPYDPDLADQRDYYEQLHGHYGQQPEYAPGSLFPGASGLTGGIGLPPVR</sequence>
<gene>
    <name evidence="2" type="ORF">QLQ12_17070</name>
</gene>
<dbReference type="SUPFAM" id="SSF50346">
    <property type="entry name" value="PRC-barrel domain"/>
    <property type="match status" value="1"/>
</dbReference>
<dbReference type="PANTHER" id="PTHR36505:SF1">
    <property type="entry name" value="BLR1072 PROTEIN"/>
    <property type="match status" value="1"/>
</dbReference>
<feature type="domain" description="PRC-barrel" evidence="1">
    <location>
        <begin position="22"/>
        <end position="94"/>
    </location>
</feature>
<keyword evidence="3" id="KW-1185">Reference proteome</keyword>
<protein>
    <submittedName>
        <fullName evidence="2">PRC-barrel domain-containing protein</fullName>
    </submittedName>
</protein>
<dbReference type="InterPro" id="IPR014747">
    <property type="entry name" value="Bac_photo_RC_H_C"/>
</dbReference>
<comment type="caution">
    <text evidence="2">The sequence shown here is derived from an EMBL/GenBank/DDBJ whole genome shotgun (WGS) entry which is preliminary data.</text>
</comment>
<reference evidence="2 3" key="1">
    <citation type="submission" date="2023-05" db="EMBL/GenBank/DDBJ databases">
        <title>Actinoplanes sp. NEAU-A12 genome sequencing.</title>
        <authorList>
            <person name="Wang Z.-S."/>
        </authorList>
    </citation>
    <scope>NUCLEOTIDE SEQUENCE [LARGE SCALE GENOMIC DNA]</scope>
    <source>
        <strain evidence="2 3">NEAU-A12</strain>
    </source>
</reference>
<dbReference type="Gene3D" id="3.90.50.10">
    <property type="entry name" value="Photosynthetic Reaction Center, subunit H, domain 2"/>
    <property type="match status" value="1"/>
</dbReference>
<evidence type="ECO:0000313" key="3">
    <source>
        <dbReference type="Proteomes" id="UP001241758"/>
    </source>
</evidence>
<evidence type="ECO:0000259" key="1">
    <source>
        <dbReference type="Pfam" id="PF05239"/>
    </source>
</evidence>
<dbReference type="Pfam" id="PF05239">
    <property type="entry name" value="PRC"/>
    <property type="match status" value="1"/>
</dbReference>
<evidence type="ECO:0000313" key="2">
    <source>
        <dbReference type="EMBL" id="MDI6100320.1"/>
    </source>
</evidence>
<dbReference type="Proteomes" id="UP001241758">
    <property type="component" value="Unassembled WGS sequence"/>
</dbReference>